<comment type="caution">
    <text evidence="3">The sequence shown here is derived from an EMBL/GenBank/DDBJ whole genome shotgun (WGS) entry which is preliminary data.</text>
</comment>
<name>A0ABQ7E8E7_BRACR</name>
<evidence type="ECO:0008006" key="5">
    <source>
        <dbReference type="Google" id="ProtNLM"/>
    </source>
</evidence>
<sequence length="616" mass="70191">MKTNLQRSDAVIWGCSRNGIYDSQSGYKLLNLLHTIENPLTVPTLPPIEIKLWSNLWKIKILPKIRHFMWRALAGALAISERLGTRGINVDATCKMYLAHQETISHVLFHCPVAKEVWRLSGFPTPPAGFARNSVFLNFHHLLETSKKSRLEEKICLVFPWILWHLWKSRNKCVFEQVILWADEIWEKIQLDVEGWRAANVPDKGDINQMLGVASLAGWQKPNHDGAALAHGRRSYSVVSSPLEAELWGFYWAVESLSTIMRYEKVVFESTSYLAGKVVLNHGNFPHLSGLIGAIREKLSLLRLWSIAYVHKEANQCADAIALSLTRDHRYTSYIAKDGPGWLLPMIFEETVGTYDNYYFGFARNSVFLNFYHLLETSKKSRLEEKTCLVFPWILWHLWKSRNKCIFEQVISGAEEIWEKIQLDAEAWRAANVPDKEVINQMSGVASLAGWQKPCPSFIKCNIGSSWIDASRNCGVAWLTRNHYGVSLAHSRRSYSIVPSPLEAELLCFYWAVESLSTMRYEKVGFESTSYLAGEAVLNPENFPHLSGLIGAIREKISLLRLWSIAYVHKEANRCADAIALSVTTDHRYTSYFAKDGPGWLLPMILEDAVGAYDNY</sequence>
<dbReference type="InterPro" id="IPR044730">
    <property type="entry name" value="RNase_H-like_dom_plant"/>
</dbReference>
<evidence type="ECO:0000259" key="1">
    <source>
        <dbReference type="Pfam" id="PF13456"/>
    </source>
</evidence>
<protein>
    <recommendedName>
        <fullName evidence="5">RNase H type-1 domain-containing protein</fullName>
    </recommendedName>
</protein>
<keyword evidence="4" id="KW-1185">Reference proteome</keyword>
<feature type="domain" description="Reverse transcriptase zinc-binding" evidence="2">
    <location>
        <begin position="50"/>
        <end position="118"/>
    </location>
</feature>
<dbReference type="PANTHER" id="PTHR47074:SF11">
    <property type="entry name" value="REVERSE TRANSCRIPTASE-LIKE PROTEIN"/>
    <property type="match status" value="1"/>
</dbReference>
<dbReference type="PANTHER" id="PTHR47074">
    <property type="entry name" value="BNAC02G40300D PROTEIN"/>
    <property type="match status" value="1"/>
</dbReference>
<reference evidence="3 4" key="1">
    <citation type="journal article" date="2020" name="BMC Genomics">
        <title>Intraspecific diversification of the crop wild relative Brassica cretica Lam. using demographic model selection.</title>
        <authorList>
            <person name="Kioukis A."/>
            <person name="Michalopoulou V.A."/>
            <person name="Briers L."/>
            <person name="Pirintsos S."/>
            <person name="Studholme D.J."/>
            <person name="Pavlidis P."/>
            <person name="Sarris P.F."/>
        </authorList>
    </citation>
    <scope>NUCLEOTIDE SEQUENCE [LARGE SCALE GENOMIC DNA]</scope>
    <source>
        <strain evidence="4">cv. PFS-1207/04</strain>
    </source>
</reference>
<dbReference type="Proteomes" id="UP000266723">
    <property type="component" value="Unassembled WGS sequence"/>
</dbReference>
<dbReference type="Pfam" id="PF13456">
    <property type="entry name" value="RVT_3"/>
    <property type="match status" value="2"/>
</dbReference>
<proteinExistence type="predicted"/>
<evidence type="ECO:0000259" key="2">
    <source>
        <dbReference type="Pfam" id="PF13966"/>
    </source>
</evidence>
<evidence type="ECO:0000313" key="3">
    <source>
        <dbReference type="EMBL" id="KAF3593239.1"/>
    </source>
</evidence>
<dbReference type="EMBL" id="QGKV02000299">
    <property type="protein sequence ID" value="KAF3593239.1"/>
    <property type="molecule type" value="Genomic_DNA"/>
</dbReference>
<gene>
    <name evidence="3" type="ORF">DY000_02024301</name>
</gene>
<dbReference type="InterPro" id="IPR026960">
    <property type="entry name" value="RVT-Znf"/>
</dbReference>
<organism evidence="3 4">
    <name type="scientific">Brassica cretica</name>
    <name type="common">Mustard</name>
    <dbReference type="NCBI Taxonomy" id="69181"/>
    <lineage>
        <taxon>Eukaryota</taxon>
        <taxon>Viridiplantae</taxon>
        <taxon>Streptophyta</taxon>
        <taxon>Embryophyta</taxon>
        <taxon>Tracheophyta</taxon>
        <taxon>Spermatophyta</taxon>
        <taxon>Magnoliopsida</taxon>
        <taxon>eudicotyledons</taxon>
        <taxon>Gunneridae</taxon>
        <taxon>Pentapetalae</taxon>
        <taxon>rosids</taxon>
        <taxon>malvids</taxon>
        <taxon>Brassicales</taxon>
        <taxon>Brassicaceae</taxon>
        <taxon>Brassiceae</taxon>
        <taxon>Brassica</taxon>
    </lineage>
</organism>
<feature type="domain" description="RNase H type-1" evidence="1">
    <location>
        <begin position="467"/>
        <end position="580"/>
    </location>
</feature>
<dbReference type="InterPro" id="IPR052929">
    <property type="entry name" value="RNase_H-like_EbsB-rel"/>
</dbReference>
<feature type="domain" description="RNase H type-1" evidence="1">
    <location>
        <begin position="217"/>
        <end position="322"/>
    </location>
</feature>
<dbReference type="Pfam" id="PF13966">
    <property type="entry name" value="zf-RVT"/>
    <property type="match status" value="1"/>
</dbReference>
<dbReference type="CDD" id="cd06222">
    <property type="entry name" value="RNase_H_like"/>
    <property type="match status" value="2"/>
</dbReference>
<evidence type="ECO:0000313" key="4">
    <source>
        <dbReference type="Proteomes" id="UP000266723"/>
    </source>
</evidence>
<dbReference type="InterPro" id="IPR002156">
    <property type="entry name" value="RNaseH_domain"/>
</dbReference>
<accession>A0ABQ7E8E7</accession>